<dbReference type="Proteomes" id="UP000319976">
    <property type="component" value="Chromosome"/>
</dbReference>
<feature type="region of interest" description="Disordered" evidence="1">
    <location>
        <begin position="20"/>
        <end position="41"/>
    </location>
</feature>
<dbReference type="EMBL" id="CP036316">
    <property type="protein sequence ID" value="QDT67001.1"/>
    <property type="molecule type" value="Genomic_DNA"/>
</dbReference>
<organism evidence="2 3">
    <name type="scientific">Calycomorphotria hydatis</name>
    <dbReference type="NCBI Taxonomy" id="2528027"/>
    <lineage>
        <taxon>Bacteria</taxon>
        <taxon>Pseudomonadati</taxon>
        <taxon>Planctomycetota</taxon>
        <taxon>Planctomycetia</taxon>
        <taxon>Planctomycetales</taxon>
        <taxon>Planctomycetaceae</taxon>
        <taxon>Calycomorphotria</taxon>
    </lineage>
</organism>
<dbReference type="AlphaFoldDB" id="A0A517TF52"/>
<accession>A0A517TF52</accession>
<sequence>MDVIVLFPRAVARVVVGYKKKQKPGGEPTGPHEDCDRDHMGPGRYLSRLLFIK</sequence>
<proteinExistence type="predicted"/>
<protein>
    <submittedName>
        <fullName evidence="2">Uncharacterized protein</fullName>
    </submittedName>
</protein>
<gene>
    <name evidence="2" type="ORF">V22_42730</name>
</gene>
<evidence type="ECO:0000313" key="2">
    <source>
        <dbReference type="EMBL" id="QDT67001.1"/>
    </source>
</evidence>
<reference evidence="2 3" key="1">
    <citation type="submission" date="2019-02" db="EMBL/GenBank/DDBJ databases">
        <title>Deep-cultivation of Planctomycetes and their phenomic and genomic characterization uncovers novel biology.</title>
        <authorList>
            <person name="Wiegand S."/>
            <person name="Jogler M."/>
            <person name="Boedeker C."/>
            <person name="Pinto D."/>
            <person name="Vollmers J."/>
            <person name="Rivas-Marin E."/>
            <person name="Kohn T."/>
            <person name="Peeters S.H."/>
            <person name="Heuer A."/>
            <person name="Rast P."/>
            <person name="Oberbeckmann S."/>
            <person name="Bunk B."/>
            <person name="Jeske O."/>
            <person name="Meyerdierks A."/>
            <person name="Storesund J.E."/>
            <person name="Kallscheuer N."/>
            <person name="Luecker S."/>
            <person name="Lage O.M."/>
            <person name="Pohl T."/>
            <person name="Merkel B.J."/>
            <person name="Hornburger P."/>
            <person name="Mueller R.-W."/>
            <person name="Bruemmer F."/>
            <person name="Labrenz M."/>
            <person name="Spormann A.M."/>
            <person name="Op den Camp H."/>
            <person name="Overmann J."/>
            <person name="Amann R."/>
            <person name="Jetten M.S.M."/>
            <person name="Mascher T."/>
            <person name="Medema M.H."/>
            <person name="Devos D.P."/>
            <person name="Kaster A.-K."/>
            <person name="Ovreas L."/>
            <person name="Rohde M."/>
            <person name="Galperin M.Y."/>
            <person name="Jogler C."/>
        </authorList>
    </citation>
    <scope>NUCLEOTIDE SEQUENCE [LARGE SCALE GENOMIC DNA]</scope>
    <source>
        <strain evidence="2 3">V22</strain>
    </source>
</reference>
<name>A0A517TF52_9PLAN</name>
<evidence type="ECO:0000256" key="1">
    <source>
        <dbReference type="SAM" id="MobiDB-lite"/>
    </source>
</evidence>
<keyword evidence="3" id="KW-1185">Reference proteome</keyword>
<feature type="compositionally biased region" description="Basic and acidic residues" evidence="1">
    <location>
        <begin position="30"/>
        <end position="41"/>
    </location>
</feature>
<evidence type="ECO:0000313" key="3">
    <source>
        <dbReference type="Proteomes" id="UP000319976"/>
    </source>
</evidence>
<dbReference type="KEGG" id="chya:V22_42730"/>